<organism evidence="2">
    <name type="scientific">Arundo donax</name>
    <name type="common">Giant reed</name>
    <name type="synonym">Donax arundinaceus</name>
    <dbReference type="NCBI Taxonomy" id="35708"/>
    <lineage>
        <taxon>Eukaryota</taxon>
        <taxon>Viridiplantae</taxon>
        <taxon>Streptophyta</taxon>
        <taxon>Embryophyta</taxon>
        <taxon>Tracheophyta</taxon>
        <taxon>Spermatophyta</taxon>
        <taxon>Magnoliopsida</taxon>
        <taxon>Liliopsida</taxon>
        <taxon>Poales</taxon>
        <taxon>Poaceae</taxon>
        <taxon>PACMAD clade</taxon>
        <taxon>Arundinoideae</taxon>
        <taxon>Arundineae</taxon>
        <taxon>Arundo</taxon>
    </lineage>
</organism>
<accession>A0A0A8Z3G0</accession>
<feature type="region of interest" description="Disordered" evidence="1">
    <location>
        <begin position="28"/>
        <end position="49"/>
    </location>
</feature>
<reference evidence="2" key="1">
    <citation type="submission" date="2014-09" db="EMBL/GenBank/DDBJ databases">
        <authorList>
            <person name="Magalhaes I.L.F."/>
            <person name="Oliveira U."/>
            <person name="Santos F.R."/>
            <person name="Vidigal T.H.D.A."/>
            <person name="Brescovit A.D."/>
            <person name="Santos A.J."/>
        </authorList>
    </citation>
    <scope>NUCLEOTIDE SEQUENCE</scope>
    <source>
        <tissue evidence="2">Shoot tissue taken approximately 20 cm above the soil surface</tissue>
    </source>
</reference>
<protein>
    <submittedName>
        <fullName evidence="2">Uncharacterized protein</fullName>
    </submittedName>
</protein>
<proteinExistence type="predicted"/>
<name>A0A0A8Z3G0_ARUDO</name>
<reference evidence="2" key="2">
    <citation type="journal article" date="2015" name="Data Brief">
        <title>Shoot transcriptome of the giant reed, Arundo donax.</title>
        <authorList>
            <person name="Barrero R.A."/>
            <person name="Guerrero F.D."/>
            <person name="Moolhuijzen P."/>
            <person name="Goolsby J.A."/>
            <person name="Tidwell J."/>
            <person name="Bellgard S.E."/>
            <person name="Bellgard M.I."/>
        </authorList>
    </citation>
    <scope>NUCLEOTIDE SEQUENCE</scope>
    <source>
        <tissue evidence="2">Shoot tissue taken approximately 20 cm above the soil surface</tissue>
    </source>
</reference>
<dbReference type="EMBL" id="GBRH01265682">
    <property type="protein sequence ID" value="JAD32213.1"/>
    <property type="molecule type" value="Transcribed_RNA"/>
</dbReference>
<feature type="region of interest" description="Disordered" evidence="1">
    <location>
        <begin position="61"/>
        <end position="85"/>
    </location>
</feature>
<dbReference type="AlphaFoldDB" id="A0A0A8Z3G0"/>
<sequence length="85" mass="9015">MCSFLSQSSRTTGSNNLLPCNRSAAHKLLSRKSKPNPSQSTTERDQNMCFPLSTSRLASAASSSRCGSRGGAELAAARSGRRRAP</sequence>
<evidence type="ECO:0000256" key="1">
    <source>
        <dbReference type="SAM" id="MobiDB-lite"/>
    </source>
</evidence>
<evidence type="ECO:0000313" key="2">
    <source>
        <dbReference type="EMBL" id="JAD32213.1"/>
    </source>
</evidence>